<keyword evidence="3" id="KW-0238">DNA-binding</keyword>
<evidence type="ECO:0000256" key="2">
    <source>
        <dbReference type="ARBA" id="ARBA00023082"/>
    </source>
</evidence>
<accession>A0A6C2TWM2</accession>
<dbReference type="GO" id="GO:0006352">
    <property type="term" value="P:DNA-templated transcription initiation"/>
    <property type="evidence" value="ECO:0007669"/>
    <property type="project" value="InterPro"/>
</dbReference>
<dbReference type="GO" id="GO:0003677">
    <property type="term" value="F:DNA binding"/>
    <property type="evidence" value="ECO:0007669"/>
    <property type="project" value="UniProtKB-KW"/>
</dbReference>
<evidence type="ECO:0000259" key="5">
    <source>
        <dbReference type="Pfam" id="PF04542"/>
    </source>
</evidence>
<dbReference type="Pfam" id="PF04542">
    <property type="entry name" value="Sigma70_r2"/>
    <property type="match status" value="1"/>
</dbReference>
<dbReference type="SUPFAM" id="SSF88946">
    <property type="entry name" value="Sigma2 domain of RNA polymerase sigma factors"/>
    <property type="match status" value="1"/>
</dbReference>
<sequence>MVSKVPMRNLDSSETLARYQTRESLLLRLKDKADEYAWREFHAIYGRLIFGYSLHYGIGYAEAEDIVQEVCIKVFRQILQFDYAPERGRFRGWLKTITRNTVVDYLRRRRSRTNTSREFRELSELEAESSAEADEELWRMEWRKALYETAMERVRKRVGEQTFRIFNEHVLGQRPADELADDTSMDVGSIYSVKHRVLKYIKQEVKNILENE</sequence>
<gene>
    <name evidence="6" type="primary">rpoE_1</name>
    <name evidence="6" type="ORF">PDESU_00630</name>
</gene>
<evidence type="ECO:0000313" key="7">
    <source>
        <dbReference type="Proteomes" id="UP000366872"/>
    </source>
</evidence>
<evidence type="ECO:0000256" key="4">
    <source>
        <dbReference type="ARBA" id="ARBA00023163"/>
    </source>
</evidence>
<dbReference type="RefSeq" id="WP_136077779.1">
    <property type="nucleotide sequence ID" value="NZ_CAAHFG010000001.1"/>
</dbReference>
<dbReference type="InterPro" id="IPR039425">
    <property type="entry name" value="RNA_pol_sigma-70-like"/>
</dbReference>
<evidence type="ECO:0000256" key="3">
    <source>
        <dbReference type="ARBA" id="ARBA00023125"/>
    </source>
</evidence>
<evidence type="ECO:0000313" key="6">
    <source>
        <dbReference type="EMBL" id="VGO12080.1"/>
    </source>
</evidence>
<keyword evidence="1" id="KW-0805">Transcription regulation</keyword>
<dbReference type="Gene3D" id="1.10.1740.10">
    <property type="match status" value="1"/>
</dbReference>
<reference evidence="6 7" key="1">
    <citation type="submission" date="2019-04" db="EMBL/GenBank/DDBJ databases">
        <authorList>
            <person name="Van Vliet M D."/>
        </authorList>
    </citation>
    <scope>NUCLEOTIDE SEQUENCE [LARGE SCALE GENOMIC DNA]</scope>
    <source>
        <strain evidence="6 7">F1</strain>
    </source>
</reference>
<protein>
    <submittedName>
        <fullName evidence="6">ECF RNA polymerase sigma factor RpoE</fullName>
    </submittedName>
</protein>
<proteinExistence type="predicted"/>
<evidence type="ECO:0000256" key="1">
    <source>
        <dbReference type="ARBA" id="ARBA00023015"/>
    </source>
</evidence>
<dbReference type="NCBIfam" id="TIGR02937">
    <property type="entry name" value="sigma70-ECF"/>
    <property type="match status" value="1"/>
</dbReference>
<keyword evidence="4" id="KW-0804">Transcription</keyword>
<feature type="domain" description="RNA polymerase sigma-70 region 2" evidence="5">
    <location>
        <begin position="45"/>
        <end position="111"/>
    </location>
</feature>
<keyword evidence="2" id="KW-0731">Sigma factor</keyword>
<keyword evidence="7" id="KW-1185">Reference proteome</keyword>
<name>A0A6C2TWM2_PONDE</name>
<dbReference type="InterPro" id="IPR014284">
    <property type="entry name" value="RNA_pol_sigma-70_dom"/>
</dbReference>
<dbReference type="PANTHER" id="PTHR43133">
    <property type="entry name" value="RNA POLYMERASE ECF-TYPE SIGMA FACTO"/>
    <property type="match status" value="1"/>
</dbReference>
<dbReference type="EMBL" id="CAAHFG010000001">
    <property type="protein sequence ID" value="VGO12080.1"/>
    <property type="molecule type" value="Genomic_DNA"/>
</dbReference>
<dbReference type="InterPro" id="IPR007627">
    <property type="entry name" value="RNA_pol_sigma70_r2"/>
</dbReference>
<dbReference type="GO" id="GO:0016987">
    <property type="term" value="F:sigma factor activity"/>
    <property type="evidence" value="ECO:0007669"/>
    <property type="project" value="UniProtKB-KW"/>
</dbReference>
<dbReference type="Proteomes" id="UP000366872">
    <property type="component" value="Unassembled WGS sequence"/>
</dbReference>
<dbReference type="AlphaFoldDB" id="A0A6C2TWM2"/>
<dbReference type="PANTHER" id="PTHR43133:SF8">
    <property type="entry name" value="RNA POLYMERASE SIGMA FACTOR HI_1459-RELATED"/>
    <property type="match status" value="1"/>
</dbReference>
<dbReference type="InterPro" id="IPR013325">
    <property type="entry name" value="RNA_pol_sigma_r2"/>
</dbReference>
<organism evidence="6 7">
    <name type="scientific">Pontiella desulfatans</name>
    <dbReference type="NCBI Taxonomy" id="2750659"/>
    <lineage>
        <taxon>Bacteria</taxon>
        <taxon>Pseudomonadati</taxon>
        <taxon>Kiritimatiellota</taxon>
        <taxon>Kiritimatiellia</taxon>
        <taxon>Kiritimatiellales</taxon>
        <taxon>Pontiellaceae</taxon>
        <taxon>Pontiella</taxon>
    </lineage>
</organism>